<dbReference type="Gene3D" id="3.30.70.270">
    <property type="match status" value="1"/>
</dbReference>
<dbReference type="SUPFAM" id="SSF55785">
    <property type="entry name" value="PYP-like sensor domain (PAS domain)"/>
    <property type="match status" value="3"/>
</dbReference>
<keyword evidence="1" id="KW-0175">Coiled coil</keyword>
<dbReference type="RefSeq" id="WP_011876769.1">
    <property type="nucleotide sequence ID" value="NC_009253.1"/>
</dbReference>
<feature type="domain" description="GGDEF" evidence="4">
    <location>
        <begin position="431"/>
        <end position="563"/>
    </location>
</feature>
<accession>A4J1H8</accession>
<feature type="domain" description="PAS" evidence="2">
    <location>
        <begin position="278"/>
        <end position="348"/>
    </location>
</feature>
<dbReference type="eggNOG" id="COG2202">
    <property type="taxonomic scope" value="Bacteria"/>
</dbReference>
<name>A4J1H8_DESRM</name>
<dbReference type="SMART" id="SM00091">
    <property type="entry name" value="PAS"/>
    <property type="match status" value="3"/>
</dbReference>
<dbReference type="InterPro" id="IPR037522">
    <property type="entry name" value="HD_GYP_dom"/>
</dbReference>
<dbReference type="Pfam" id="PF00990">
    <property type="entry name" value="GGDEF"/>
    <property type="match status" value="1"/>
</dbReference>
<evidence type="ECO:0000313" key="7">
    <source>
        <dbReference type="Proteomes" id="UP000001556"/>
    </source>
</evidence>
<dbReference type="Gene3D" id="1.10.3210.10">
    <property type="entry name" value="Hypothetical protein af1432"/>
    <property type="match status" value="1"/>
</dbReference>
<dbReference type="InterPro" id="IPR003607">
    <property type="entry name" value="HD/PDEase_dom"/>
</dbReference>
<dbReference type="PROSITE" id="PS50112">
    <property type="entry name" value="PAS"/>
    <property type="match status" value="3"/>
</dbReference>
<feature type="domain" description="PAC" evidence="3">
    <location>
        <begin position="225"/>
        <end position="277"/>
    </location>
</feature>
<dbReference type="InterPro" id="IPR035965">
    <property type="entry name" value="PAS-like_dom_sf"/>
</dbReference>
<evidence type="ECO:0000259" key="4">
    <source>
        <dbReference type="PROSITE" id="PS50887"/>
    </source>
</evidence>
<feature type="domain" description="PAC" evidence="3">
    <location>
        <begin position="351"/>
        <end position="403"/>
    </location>
</feature>
<dbReference type="InterPro" id="IPR013767">
    <property type="entry name" value="PAS_fold"/>
</dbReference>
<protein>
    <submittedName>
        <fullName evidence="6">Diguanylate cyclase with PAS/PAC sensor</fullName>
    </submittedName>
</protein>
<dbReference type="SUPFAM" id="SSF109604">
    <property type="entry name" value="HD-domain/PDEase-like"/>
    <property type="match status" value="1"/>
</dbReference>
<dbReference type="CDD" id="cd01949">
    <property type="entry name" value="GGDEF"/>
    <property type="match status" value="1"/>
</dbReference>
<evidence type="ECO:0000256" key="1">
    <source>
        <dbReference type="SAM" id="Coils"/>
    </source>
</evidence>
<evidence type="ECO:0000259" key="5">
    <source>
        <dbReference type="PROSITE" id="PS51832"/>
    </source>
</evidence>
<dbReference type="InterPro" id="IPR052155">
    <property type="entry name" value="Biofilm_reg_signaling"/>
</dbReference>
<dbReference type="InterPro" id="IPR000160">
    <property type="entry name" value="GGDEF_dom"/>
</dbReference>
<dbReference type="InterPro" id="IPR001610">
    <property type="entry name" value="PAC"/>
</dbReference>
<dbReference type="PROSITE" id="PS50113">
    <property type="entry name" value="PAC"/>
    <property type="match status" value="3"/>
</dbReference>
<dbReference type="GO" id="GO:0006355">
    <property type="term" value="P:regulation of DNA-templated transcription"/>
    <property type="evidence" value="ECO:0007669"/>
    <property type="project" value="InterPro"/>
</dbReference>
<dbReference type="EMBL" id="CP000612">
    <property type="protein sequence ID" value="ABO48931.1"/>
    <property type="molecule type" value="Genomic_DNA"/>
</dbReference>
<dbReference type="SMART" id="SM00267">
    <property type="entry name" value="GGDEF"/>
    <property type="match status" value="1"/>
</dbReference>
<dbReference type="Proteomes" id="UP000001556">
    <property type="component" value="Chromosome"/>
</dbReference>
<keyword evidence="7" id="KW-1185">Reference proteome</keyword>
<dbReference type="InterPro" id="IPR043128">
    <property type="entry name" value="Rev_trsase/Diguanyl_cyclase"/>
</dbReference>
<feature type="domain" description="PAS" evidence="2">
    <location>
        <begin position="27"/>
        <end position="97"/>
    </location>
</feature>
<dbReference type="Gene3D" id="3.30.450.20">
    <property type="entry name" value="PAS domain"/>
    <property type="match status" value="3"/>
</dbReference>
<evidence type="ECO:0000259" key="2">
    <source>
        <dbReference type="PROSITE" id="PS50112"/>
    </source>
</evidence>
<dbReference type="SMART" id="SM00471">
    <property type="entry name" value="HDc"/>
    <property type="match status" value="1"/>
</dbReference>
<feature type="domain" description="PAS" evidence="2">
    <location>
        <begin position="152"/>
        <end position="222"/>
    </location>
</feature>
<dbReference type="InterPro" id="IPR013655">
    <property type="entry name" value="PAS_fold_3"/>
</dbReference>
<evidence type="ECO:0000259" key="3">
    <source>
        <dbReference type="PROSITE" id="PS50113"/>
    </source>
</evidence>
<dbReference type="STRING" id="349161.Dred_0383"/>
<dbReference type="Pfam" id="PF13487">
    <property type="entry name" value="HD_5"/>
    <property type="match status" value="1"/>
</dbReference>
<gene>
    <name evidence="6" type="ordered locus">Dred_0383</name>
</gene>
<dbReference type="PANTHER" id="PTHR44757:SF2">
    <property type="entry name" value="BIOFILM ARCHITECTURE MAINTENANCE PROTEIN MBAA"/>
    <property type="match status" value="1"/>
</dbReference>
<evidence type="ECO:0000313" key="6">
    <source>
        <dbReference type="EMBL" id="ABO48931.1"/>
    </source>
</evidence>
<feature type="domain" description="HD-GYP" evidence="5">
    <location>
        <begin position="554"/>
        <end position="746"/>
    </location>
</feature>
<dbReference type="Pfam" id="PF00989">
    <property type="entry name" value="PAS"/>
    <property type="match status" value="1"/>
</dbReference>
<dbReference type="CDD" id="cd00077">
    <property type="entry name" value="HDc"/>
    <property type="match status" value="1"/>
</dbReference>
<dbReference type="PANTHER" id="PTHR44757">
    <property type="entry name" value="DIGUANYLATE CYCLASE DGCP"/>
    <property type="match status" value="1"/>
</dbReference>
<dbReference type="AlphaFoldDB" id="A4J1H8"/>
<dbReference type="HOGENOM" id="CLU_000445_92_5_9"/>
<dbReference type="InterPro" id="IPR000700">
    <property type="entry name" value="PAS-assoc_C"/>
</dbReference>
<dbReference type="Pfam" id="PF08447">
    <property type="entry name" value="PAS_3"/>
    <property type="match status" value="2"/>
</dbReference>
<dbReference type="PROSITE" id="PS51832">
    <property type="entry name" value="HD_GYP"/>
    <property type="match status" value="1"/>
</dbReference>
<dbReference type="PROSITE" id="PS50887">
    <property type="entry name" value="GGDEF"/>
    <property type="match status" value="1"/>
</dbReference>
<dbReference type="CDD" id="cd00130">
    <property type="entry name" value="PAS"/>
    <property type="match status" value="3"/>
</dbReference>
<dbReference type="InterPro" id="IPR000014">
    <property type="entry name" value="PAS"/>
</dbReference>
<proteinExistence type="predicted"/>
<dbReference type="NCBIfam" id="TIGR00229">
    <property type="entry name" value="sensory_box"/>
    <property type="match status" value="3"/>
</dbReference>
<dbReference type="SMART" id="SM00086">
    <property type="entry name" value="PAC"/>
    <property type="match status" value="3"/>
</dbReference>
<dbReference type="NCBIfam" id="TIGR00254">
    <property type="entry name" value="GGDEF"/>
    <property type="match status" value="1"/>
</dbReference>
<dbReference type="KEGG" id="drm:Dred_0383"/>
<feature type="coiled-coil region" evidence="1">
    <location>
        <begin position="17"/>
        <end position="44"/>
    </location>
</feature>
<dbReference type="InterPro" id="IPR029787">
    <property type="entry name" value="Nucleotide_cyclase"/>
</dbReference>
<feature type="domain" description="PAC" evidence="3">
    <location>
        <begin position="100"/>
        <end position="151"/>
    </location>
</feature>
<organism evidence="6 7">
    <name type="scientific">Desulforamulus reducens (strain ATCC BAA-1160 / DSM 100696 / MI-1)</name>
    <name type="common">Desulfotomaculum reducens</name>
    <dbReference type="NCBI Taxonomy" id="349161"/>
    <lineage>
        <taxon>Bacteria</taxon>
        <taxon>Bacillati</taxon>
        <taxon>Bacillota</taxon>
        <taxon>Clostridia</taxon>
        <taxon>Eubacteriales</taxon>
        <taxon>Peptococcaceae</taxon>
        <taxon>Desulforamulus</taxon>
    </lineage>
</organism>
<reference evidence="6 7" key="1">
    <citation type="submission" date="2007-03" db="EMBL/GenBank/DDBJ databases">
        <title>Complete sequence of Desulfotomaculum reducens MI-1.</title>
        <authorList>
            <consortium name="US DOE Joint Genome Institute"/>
            <person name="Copeland A."/>
            <person name="Lucas S."/>
            <person name="Lapidus A."/>
            <person name="Barry K."/>
            <person name="Detter J.C."/>
            <person name="Glavina del Rio T."/>
            <person name="Hammon N."/>
            <person name="Israni S."/>
            <person name="Dalin E."/>
            <person name="Tice H."/>
            <person name="Pitluck S."/>
            <person name="Sims D."/>
            <person name="Brettin T."/>
            <person name="Bruce D."/>
            <person name="Han C."/>
            <person name="Tapia R."/>
            <person name="Schmutz J."/>
            <person name="Larimer F."/>
            <person name="Land M."/>
            <person name="Hauser L."/>
            <person name="Kyrpides N."/>
            <person name="Kim E."/>
            <person name="Tebo B.M."/>
            <person name="Richardson P."/>
        </authorList>
    </citation>
    <scope>NUCLEOTIDE SEQUENCE [LARGE SCALE GENOMIC DNA]</scope>
    <source>
        <strain evidence="6 7">MI-1</strain>
    </source>
</reference>
<dbReference type="eggNOG" id="COG3437">
    <property type="taxonomic scope" value="Bacteria"/>
</dbReference>
<dbReference type="SUPFAM" id="SSF55073">
    <property type="entry name" value="Nucleotide cyclase"/>
    <property type="match status" value="1"/>
</dbReference>
<sequence length="746" mass="85138">MEYYQKTPPRKIPIQTKDSLLKIISELEQRLQQITNNMLDLYTETDLAGIIRYVGPSHKTILGYDPKALKGTSVFSRIHPKDISKVTDAFQTALNSASEIIVEYQLQHATGHYLWVESVGRCLVEGDRRTGVVISTRNITKRKEFENALRESEFRFRQITENMRDIIIQIDKCGTLTYVGPSVKFLLGYQPERLLGKKVFELLHSEDYDKTTKLFANSLANYTEGEFECRCRHADGRYLWLECAGKILSNSHGQATGAIITARDITDRKMTKQALLASEERISRITENMLDIMVELNSEGITQYVSPSVKTVLGFDPKDLLGVPVFKNVHPEDLDRVLEAYEKSINHWSCMRVDFRYKNAQGYYRWLELIGNILQDEHGSVSTSILCLRDITERKWAELQTKYFSMHDPVTGLYNRTHFELEMRRLENSSEPVGLIVADLDGLKLINDTMGHEVGDNALRAVANILKISYREEDIVARIGGDELAVILTNVSMDTLKVAVSRLEKNIKDYNMENPGSHLSLSIGYALREPPTKPLNEVFKEADYYMYRAKLHHAKSTRSSLVQTLMKALEARDFITEGHGDRMKSLVVNIGKALGLPENKIYDLQLFAHFHDIGKVGISDKILFKPTKLTPDEHNEIKRHCEIGYRIAQASPELLPIADWILKHHEWWNGQGYPLGLKGEQIPLECRILAIADAYDAMTSDRPYRKAISHQEAIRELERNAGIQFDLFLLPMAVKVIEQSLAFSVD</sequence>